<feature type="transmembrane region" description="Helical" evidence="1">
    <location>
        <begin position="20"/>
        <end position="40"/>
    </location>
</feature>
<organism evidence="2 3">
    <name type="scientific">Nocardia pulmonis</name>
    <dbReference type="NCBI Taxonomy" id="2951408"/>
    <lineage>
        <taxon>Bacteria</taxon>
        <taxon>Bacillati</taxon>
        <taxon>Actinomycetota</taxon>
        <taxon>Actinomycetes</taxon>
        <taxon>Mycobacteriales</taxon>
        <taxon>Nocardiaceae</taxon>
        <taxon>Nocardia</taxon>
    </lineage>
</organism>
<protein>
    <submittedName>
        <fullName evidence="2">Uncharacterized protein</fullName>
    </submittedName>
</protein>
<comment type="caution">
    <text evidence="2">The sequence shown here is derived from an EMBL/GenBank/DDBJ whole genome shotgun (WGS) entry which is preliminary data.</text>
</comment>
<keyword evidence="1" id="KW-0472">Membrane</keyword>
<name>A0A9X2EHJ6_9NOCA</name>
<accession>A0A9X2EHJ6</accession>
<dbReference type="EMBL" id="JAMRXG010000027">
    <property type="protein sequence ID" value="MCM6778788.1"/>
    <property type="molecule type" value="Genomic_DNA"/>
</dbReference>
<proteinExistence type="predicted"/>
<keyword evidence="3" id="KW-1185">Reference proteome</keyword>
<feature type="transmembrane region" description="Helical" evidence="1">
    <location>
        <begin position="52"/>
        <end position="75"/>
    </location>
</feature>
<sequence length="169" mass="18663">MLRHQLTTAVEVPRQALALYVRHLVPIVAISSIPAAQRLVSVLTRPPDPLPVLLELLTVAARVGLVGLIVYWAFVRTPHEGEGQPGRFLRGHWPSLLIQLALLAAAVAVFDLLPEQVLVHWIPERSHDLYLGLLLAIKNPTVIAVTLIWTVLAARQILWYTGESAAARH</sequence>
<feature type="transmembrane region" description="Helical" evidence="1">
    <location>
        <begin position="133"/>
        <end position="154"/>
    </location>
</feature>
<dbReference type="RefSeq" id="WP_251918403.1">
    <property type="nucleotide sequence ID" value="NZ_JAMRXG010000027.1"/>
</dbReference>
<dbReference type="Proteomes" id="UP001139157">
    <property type="component" value="Unassembled WGS sequence"/>
</dbReference>
<keyword evidence="1" id="KW-0812">Transmembrane</keyword>
<reference evidence="2" key="1">
    <citation type="submission" date="2022-06" db="EMBL/GenBank/DDBJ databases">
        <title>Novel species in genus nocardia.</title>
        <authorList>
            <person name="Li F."/>
        </authorList>
    </citation>
    <scope>NUCLEOTIDE SEQUENCE</scope>
    <source>
        <strain evidence="2">CDC141</strain>
    </source>
</reference>
<evidence type="ECO:0000313" key="3">
    <source>
        <dbReference type="Proteomes" id="UP001139157"/>
    </source>
</evidence>
<evidence type="ECO:0000256" key="1">
    <source>
        <dbReference type="SAM" id="Phobius"/>
    </source>
</evidence>
<evidence type="ECO:0000313" key="2">
    <source>
        <dbReference type="EMBL" id="MCM6778788.1"/>
    </source>
</evidence>
<dbReference type="AlphaFoldDB" id="A0A9X2EHJ6"/>
<keyword evidence="1" id="KW-1133">Transmembrane helix</keyword>
<feature type="transmembrane region" description="Helical" evidence="1">
    <location>
        <begin position="96"/>
        <end position="113"/>
    </location>
</feature>
<gene>
    <name evidence="2" type="ORF">NDR86_35450</name>
</gene>